<dbReference type="PANTHER" id="PTHR43221">
    <property type="entry name" value="PROTEASE HTPX"/>
    <property type="match status" value="1"/>
</dbReference>
<dbReference type="PANTHER" id="PTHR43221:SF1">
    <property type="entry name" value="PROTEASE HTPX"/>
    <property type="match status" value="1"/>
</dbReference>
<evidence type="ECO:0000256" key="3">
    <source>
        <dbReference type="ARBA" id="ARBA00022475"/>
    </source>
</evidence>
<evidence type="ECO:0000256" key="11">
    <source>
        <dbReference type="ARBA" id="ARBA00023136"/>
    </source>
</evidence>
<sequence length="773" mass="87833">MDHLYPASPANIPSDLTGLNRAHKRNLWLTVIGLILFLLVYLALSGWFAWSSYSLIRHGLDEDGAGFYSWIAGIGSGLIAVFMIKALFFVKKGSVEEEYEITAKDQPQLFHFLYRLADETGAPRPHRVFLSPRVNACVFYDLSMLNFFFPSKKNLEIGLALVNVLSISELKAVLAHEFGHFAQRSMAVGNWVYIAQQIAAHLIGRRDALDDFLRSVSRFDIRVAWIGWSLRLIIWSLRSALESFFNLVVLAQRALSREMEFQADLVAVSVTGSDALIHALHKLQAADEAWETTQGFLVDQVRLGKAAKDIFPVHSKIIDKSRNLWNNPNYGRVPELPSENPQGHRIFTSEIAQPPRMWATHPYNHEREANAKKRYVPGLLDDRSSWLVFDDADSLREKFTDRLLARYETELSKDAEILNAVDQFYEKEYLNSRYRGAYLGRSFARYASSPNEFYGAKIDSVPDALNELYPPSLTEQLEKLRSLEKEKNLLTALKEGFYTPPDGIIRFRGTELKKKELPSAIESLEKDCKELQAEVFAHDQKCRTVHLKAAEQIGQGWPEYLRGLMELLHYAVHSMENIEDSRALLNNVYAVVTADRHVSSQELIRLVSAGNQVYDAIAAVHNHKQNIILDSELLERLELKDWNSAFSEFKFTRATEDNMQQWLEVVDSWINEAIDALYALKQASLEKLLLAEAKIAEKIRNPKTKLEAAPSPSKSVPEYPTLVPGQERKLQTRLDLWDRFQTADGLIPGILRFAVAAGIISGALYLTSFAVFR</sequence>
<evidence type="ECO:0000256" key="4">
    <source>
        <dbReference type="ARBA" id="ARBA00022670"/>
    </source>
</evidence>
<keyword evidence="5 13" id="KW-0812">Transmembrane</keyword>
<keyword evidence="9 13" id="KW-1133">Transmembrane helix</keyword>
<dbReference type="CDD" id="cd07328">
    <property type="entry name" value="M48_Ste24p_like"/>
    <property type="match status" value="1"/>
</dbReference>
<evidence type="ECO:0000256" key="1">
    <source>
        <dbReference type="ARBA" id="ARBA00001947"/>
    </source>
</evidence>
<evidence type="ECO:0000313" key="16">
    <source>
        <dbReference type="Proteomes" id="UP000297613"/>
    </source>
</evidence>
<evidence type="ECO:0000256" key="5">
    <source>
        <dbReference type="ARBA" id="ARBA00022692"/>
    </source>
</evidence>
<protein>
    <submittedName>
        <fullName evidence="15">Heat-shock protein HtpX</fullName>
    </submittedName>
</protein>
<dbReference type="GO" id="GO:0005886">
    <property type="term" value="C:plasma membrane"/>
    <property type="evidence" value="ECO:0007669"/>
    <property type="project" value="UniProtKB-SubCell"/>
</dbReference>
<dbReference type="AlphaFoldDB" id="A0A6N4QUP7"/>
<feature type="transmembrane region" description="Helical" evidence="13">
    <location>
        <begin position="27"/>
        <end position="50"/>
    </location>
</feature>
<accession>A0A6N4QUP7</accession>
<feature type="transmembrane region" description="Helical" evidence="13">
    <location>
        <begin position="70"/>
        <end position="90"/>
    </location>
</feature>
<evidence type="ECO:0000256" key="6">
    <source>
        <dbReference type="ARBA" id="ARBA00022723"/>
    </source>
</evidence>
<keyword evidence="4" id="KW-0645">Protease</keyword>
<keyword evidence="10" id="KW-0482">Metalloprotease</keyword>
<evidence type="ECO:0000256" key="2">
    <source>
        <dbReference type="ARBA" id="ARBA00004651"/>
    </source>
</evidence>
<keyword evidence="6" id="KW-0479">Metal-binding</keyword>
<evidence type="ECO:0000256" key="13">
    <source>
        <dbReference type="SAM" id="Phobius"/>
    </source>
</evidence>
<keyword evidence="8" id="KW-0862">Zinc</keyword>
<keyword evidence="3" id="KW-1003">Cell membrane</keyword>
<evidence type="ECO:0000313" key="15">
    <source>
        <dbReference type="EMBL" id="TGL84310.1"/>
    </source>
</evidence>
<dbReference type="RefSeq" id="WP_135571093.1">
    <property type="nucleotide sequence ID" value="NZ_RQGK01000071.1"/>
</dbReference>
<dbReference type="GO" id="GO:0006508">
    <property type="term" value="P:proteolysis"/>
    <property type="evidence" value="ECO:0007669"/>
    <property type="project" value="UniProtKB-KW"/>
</dbReference>
<reference evidence="15 16" key="1">
    <citation type="journal article" date="2019" name="PLoS Negl. Trop. Dis.">
        <title>Revisiting the worldwide diversity of Leptospira species in the environment.</title>
        <authorList>
            <person name="Vincent A.T."/>
            <person name="Schiettekatte O."/>
            <person name="Bourhy P."/>
            <person name="Veyrier F.J."/>
            <person name="Picardeau M."/>
        </authorList>
    </citation>
    <scope>NUCLEOTIDE SEQUENCE [LARGE SCALE GENOMIC DNA]</scope>
    <source>
        <strain evidence="15 16">201702445</strain>
    </source>
</reference>
<feature type="coiled-coil region" evidence="12">
    <location>
        <begin position="473"/>
        <end position="541"/>
    </location>
</feature>
<feature type="transmembrane region" description="Helical" evidence="13">
    <location>
        <begin position="749"/>
        <end position="772"/>
    </location>
</feature>
<dbReference type="Proteomes" id="UP000297613">
    <property type="component" value="Unassembled WGS sequence"/>
</dbReference>
<evidence type="ECO:0000256" key="12">
    <source>
        <dbReference type="SAM" id="Coils"/>
    </source>
</evidence>
<dbReference type="Pfam" id="PF01435">
    <property type="entry name" value="Peptidase_M48"/>
    <property type="match status" value="1"/>
</dbReference>
<organism evidence="15 16">
    <name type="scientific">Leptospira yasudae</name>
    <dbReference type="NCBI Taxonomy" id="2202201"/>
    <lineage>
        <taxon>Bacteria</taxon>
        <taxon>Pseudomonadati</taxon>
        <taxon>Spirochaetota</taxon>
        <taxon>Spirochaetia</taxon>
        <taxon>Leptospirales</taxon>
        <taxon>Leptospiraceae</taxon>
        <taxon>Leptospira</taxon>
    </lineage>
</organism>
<evidence type="ECO:0000259" key="14">
    <source>
        <dbReference type="Pfam" id="PF01435"/>
    </source>
</evidence>
<evidence type="ECO:0000256" key="8">
    <source>
        <dbReference type="ARBA" id="ARBA00022833"/>
    </source>
</evidence>
<keyword evidence="12" id="KW-0175">Coiled coil</keyword>
<evidence type="ECO:0000256" key="9">
    <source>
        <dbReference type="ARBA" id="ARBA00022989"/>
    </source>
</evidence>
<dbReference type="InterPro" id="IPR001915">
    <property type="entry name" value="Peptidase_M48"/>
</dbReference>
<dbReference type="InterPro" id="IPR050083">
    <property type="entry name" value="HtpX_protease"/>
</dbReference>
<comment type="cofactor">
    <cofactor evidence="1">
        <name>Zn(2+)</name>
        <dbReference type="ChEBI" id="CHEBI:29105"/>
    </cofactor>
</comment>
<dbReference type="GO" id="GO:0046872">
    <property type="term" value="F:metal ion binding"/>
    <property type="evidence" value="ECO:0007669"/>
    <property type="project" value="UniProtKB-KW"/>
</dbReference>
<gene>
    <name evidence="15" type="ORF">EHQ83_11520</name>
</gene>
<keyword evidence="11 13" id="KW-0472">Membrane</keyword>
<comment type="caution">
    <text evidence="15">The sequence shown here is derived from an EMBL/GenBank/DDBJ whole genome shotgun (WGS) entry which is preliminary data.</text>
</comment>
<proteinExistence type="predicted"/>
<dbReference type="GO" id="GO:0004222">
    <property type="term" value="F:metalloendopeptidase activity"/>
    <property type="evidence" value="ECO:0007669"/>
    <property type="project" value="InterPro"/>
</dbReference>
<evidence type="ECO:0000256" key="7">
    <source>
        <dbReference type="ARBA" id="ARBA00022801"/>
    </source>
</evidence>
<comment type="subcellular location">
    <subcellularLocation>
        <location evidence="2">Cell membrane</location>
        <topology evidence="2">Multi-pass membrane protein</topology>
    </subcellularLocation>
</comment>
<dbReference type="EMBL" id="RQGM01000042">
    <property type="protein sequence ID" value="TGL84310.1"/>
    <property type="molecule type" value="Genomic_DNA"/>
</dbReference>
<dbReference type="Gene3D" id="3.30.2010.10">
    <property type="entry name" value="Metalloproteases ('zincins'), catalytic domain"/>
    <property type="match status" value="1"/>
</dbReference>
<keyword evidence="7" id="KW-0378">Hydrolase</keyword>
<feature type="domain" description="Peptidase M48" evidence="14">
    <location>
        <begin position="106"/>
        <end position="373"/>
    </location>
</feature>
<name>A0A6N4QUP7_9LEPT</name>
<evidence type="ECO:0000256" key="10">
    <source>
        <dbReference type="ARBA" id="ARBA00023049"/>
    </source>
</evidence>